<sequence>MAKEKVPFTKSYAELQKIVAWFERDDLDVEEGIKKFEEGMLIVKELKTYLNSLEVRIQELKKTNETLETL</sequence>
<evidence type="ECO:0000256" key="3">
    <source>
        <dbReference type="ARBA" id="ARBA00022722"/>
    </source>
</evidence>
<dbReference type="Gene3D" id="1.10.287.1040">
    <property type="entry name" value="Exonuclease VII, small subunit"/>
    <property type="match status" value="1"/>
</dbReference>
<feature type="coiled-coil region" evidence="7">
    <location>
        <begin position="43"/>
        <end position="70"/>
    </location>
</feature>
<comment type="caution">
    <text evidence="8">The sequence shown here is derived from an EMBL/GenBank/DDBJ whole genome shotgun (WGS) entry which is preliminary data.</text>
</comment>
<dbReference type="InterPro" id="IPR003761">
    <property type="entry name" value="Exonuc_VII_S"/>
</dbReference>
<dbReference type="Proteomes" id="UP000176413">
    <property type="component" value="Unassembled WGS sequence"/>
</dbReference>
<evidence type="ECO:0000256" key="7">
    <source>
        <dbReference type="SAM" id="Coils"/>
    </source>
</evidence>
<dbReference type="NCBIfam" id="TIGR01280">
    <property type="entry name" value="xseB"/>
    <property type="match status" value="1"/>
</dbReference>
<keyword evidence="5" id="KW-0269">Exonuclease</keyword>
<comment type="similarity">
    <text evidence="1">Belongs to the XseB family.</text>
</comment>
<organism evidence="8 9">
    <name type="scientific">Candidatus Magasanikbacteria bacterium RIFCSPHIGHO2_02_FULL_45_10</name>
    <dbReference type="NCBI Taxonomy" id="1798679"/>
    <lineage>
        <taxon>Bacteria</taxon>
        <taxon>Candidatus Magasanikiibacteriota</taxon>
    </lineage>
</organism>
<dbReference type="EC" id="3.1.11.6" evidence="6"/>
<evidence type="ECO:0000313" key="8">
    <source>
        <dbReference type="EMBL" id="OGH68832.1"/>
    </source>
</evidence>
<keyword evidence="2" id="KW-0963">Cytoplasm</keyword>
<dbReference type="AlphaFoldDB" id="A0A1F6MAY9"/>
<keyword evidence="7" id="KW-0175">Coiled coil</keyword>
<evidence type="ECO:0000256" key="5">
    <source>
        <dbReference type="ARBA" id="ARBA00022839"/>
    </source>
</evidence>
<keyword evidence="4" id="KW-0378">Hydrolase</keyword>
<proteinExistence type="inferred from homology"/>
<dbReference type="EMBL" id="MFQA01000028">
    <property type="protein sequence ID" value="OGH68832.1"/>
    <property type="molecule type" value="Genomic_DNA"/>
</dbReference>
<accession>A0A1F6MAY9</accession>
<dbReference type="Pfam" id="PF02609">
    <property type="entry name" value="Exonuc_VII_S"/>
    <property type="match status" value="1"/>
</dbReference>
<evidence type="ECO:0000256" key="4">
    <source>
        <dbReference type="ARBA" id="ARBA00022801"/>
    </source>
</evidence>
<evidence type="ECO:0000256" key="6">
    <source>
        <dbReference type="NCBIfam" id="TIGR01280"/>
    </source>
</evidence>
<reference evidence="8 9" key="1">
    <citation type="journal article" date="2016" name="Nat. Commun.">
        <title>Thousands of microbial genomes shed light on interconnected biogeochemical processes in an aquifer system.</title>
        <authorList>
            <person name="Anantharaman K."/>
            <person name="Brown C.T."/>
            <person name="Hug L.A."/>
            <person name="Sharon I."/>
            <person name="Castelle C.J."/>
            <person name="Probst A.J."/>
            <person name="Thomas B.C."/>
            <person name="Singh A."/>
            <person name="Wilkins M.J."/>
            <person name="Karaoz U."/>
            <person name="Brodie E.L."/>
            <person name="Williams K.H."/>
            <person name="Hubbard S.S."/>
            <person name="Banfield J.F."/>
        </authorList>
    </citation>
    <scope>NUCLEOTIDE SEQUENCE [LARGE SCALE GENOMIC DNA]</scope>
</reference>
<evidence type="ECO:0000256" key="1">
    <source>
        <dbReference type="ARBA" id="ARBA00009998"/>
    </source>
</evidence>
<protein>
    <recommendedName>
        <fullName evidence="6">Exodeoxyribonuclease VII small subunit</fullName>
        <ecNumber evidence="6">3.1.11.6</ecNumber>
    </recommendedName>
</protein>
<dbReference type="GO" id="GO:0006308">
    <property type="term" value="P:DNA catabolic process"/>
    <property type="evidence" value="ECO:0007669"/>
    <property type="project" value="UniProtKB-UniRule"/>
</dbReference>
<dbReference type="SUPFAM" id="SSF116842">
    <property type="entry name" value="XseB-like"/>
    <property type="match status" value="1"/>
</dbReference>
<dbReference type="InterPro" id="IPR037004">
    <property type="entry name" value="Exonuc_VII_ssu_sf"/>
</dbReference>
<name>A0A1F6MAY9_9BACT</name>
<keyword evidence="3" id="KW-0540">Nuclease</keyword>
<evidence type="ECO:0000313" key="9">
    <source>
        <dbReference type="Proteomes" id="UP000176413"/>
    </source>
</evidence>
<dbReference type="GO" id="GO:0008855">
    <property type="term" value="F:exodeoxyribonuclease VII activity"/>
    <property type="evidence" value="ECO:0007669"/>
    <property type="project" value="UniProtKB-UniRule"/>
</dbReference>
<evidence type="ECO:0000256" key="2">
    <source>
        <dbReference type="ARBA" id="ARBA00022490"/>
    </source>
</evidence>
<gene>
    <name evidence="8" type="ORF">A3D53_00095</name>
</gene>
<dbReference type="GO" id="GO:0009318">
    <property type="term" value="C:exodeoxyribonuclease VII complex"/>
    <property type="evidence" value="ECO:0007669"/>
    <property type="project" value="UniProtKB-UniRule"/>
</dbReference>